<organism evidence="7">
    <name type="scientific">Singulisphaera sp. Ch08</name>
    <dbReference type="NCBI Taxonomy" id="3120278"/>
    <lineage>
        <taxon>Bacteria</taxon>
        <taxon>Pseudomonadati</taxon>
        <taxon>Planctomycetota</taxon>
        <taxon>Planctomycetia</taxon>
        <taxon>Isosphaerales</taxon>
        <taxon>Isosphaeraceae</taxon>
        <taxon>Singulisphaera</taxon>
    </lineage>
</organism>
<evidence type="ECO:0000259" key="6">
    <source>
        <dbReference type="PROSITE" id="PS51085"/>
    </source>
</evidence>
<evidence type="ECO:0000256" key="4">
    <source>
        <dbReference type="ARBA" id="ARBA00023004"/>
    </source>
</evidence>
<dbReference type="InterPro" id="IPR036010">
    <property type="entry name" value="2Fe-2S_ferredoxin-like_sf"/>
</dbReference>
<dbReference type="InterPro" id="IPR036884">
    <property type="entry name" value="2Fe-2S-bd_dom_sf"/>
</dbReference>
<dbReference type="GO" id="GO:0046872">
    <property type="term" value="F:metal ion binding"/>
    <property type="evidence" value="ECO:0007669"/>
    <property type="project" value="UniProtKB-KW"/>
</dbReference>
<dbReference type="Pfam" id="PF01799">
    <property type="entry name" value="Fer2_2"/>
    <property type="match status" value="1"/>
</dbReference>
<accession>A0AAU7CNP4</accession>
<dbReference type="PROSITE" id="PS51085">
    <property type="entry name" value="2FE2S_FER_2"/>
    <property type="match status" value="1"/>
</dbReference>
<gene>
    <name evidence="7" type="ORF">V5E97_12700</name>
</gene>
<dbReference type="InterPro" id="IPR001041">
    <property type="entry name" value="2Fe-2S_ferredoxin-type"/>
</dbReference>
<keyword evidence="5" id="KW-0411">Iron-sulfur</keyword>
<evidence type="ECO:0000256" key="3">
    <source>
        <dbReference type="ARBA" id="ARBA00023002"/>
    </source>
</evidence>
<dbReference type="PANTHER" id="PTHR44379:SF5">
    <property type="entry name" value="OXIDOREDUCTASE WITH IRON-SULFUR SUBUNIT"/>
    <property type="match status" value="1"/>
</dbReference>
<dbReference type="Gene3D" id="3.10.20.30">
    <property type="match status" value="1"/>
</dbReference>
<evidence type="ECO:0000256" key="1">
    <source>
        <dbReference type="ARBA" id="ARBA00022714"/>
    </source>
</evidence>
<dbReference type="InterPro" id="IPR002888">
    <property type="entry name" value="2Fe-2S-bd"/>
</dbReference>
<dbReference type="InterPro" id="IPR012675">
    <property type="entry name" value="Beta-grasp_dom_sf"/>
</dbReference>
<dbReference type="InterPro" id="IPR006058">
    <property type="entry name" value="2Fe2S_fd_BS"/>
</dbReference>
<dbReference type="SUPFAM" id="SSF47741">
    <property type="entry name" value="CO dehydrogenase ISP C-domain like"/>
    <property type="match status" value="1"/>
</dbReference>
<evidence type="ECO:0000256" key="5">
    <source>
        <dbReference type="ARBA" id="ARBA00023014"/>
    </source>
</evidence>
<protein>
    <submittedName>
        <fullName evidence="7">(2Fe-2S)-binding protein</fullName>
    </submittedName>
</protein>
<evidence type="ECO:0000313" key="7">
    <source>
        <dbReference type="EMBL" id="XBH06861.1"/>
    </source>
</evidence>
<dbReference type="AlphaFoldDB" id="A0AAU7CNP4"/>
<dbReference type="Pfam" id="PF00111">
    <property type="entry name" value="Fer2"/>
    <property type="match status" value="1"/>
</dbReference>
<keyword evidence="4" id="KW-0408">Iron</keyword>
<dbReference type="PROSITE" id="PS00197">
    <property type="entry name" value="2FE2S_FER_1"/>
    <property type="match status" value="1"/>
</dbReference>
<keyword evidence="1" id="KW-0001">2Fe-2S</keyword>
<keyword evidence="2" id="KW-0479">Metal-binding</keyword>
<dbReference type="RefSeq" id="WP_406699709.1">
    <property type="nucleotide sequence ID" value="NZ_CP155447.1"/>
</dbReference>
<dbReference type="Gene3D" id="1.10.150.120">
    <property type="entry name" value="[2Fe-2S]-binding domain"/>
    <property type="match status" value="1"/>
</dbReference>
<dbReference type="PANTHER" id="PTHR44379">
    <property type="entry name" value="OXIDOREDUCTASE WITH IRON-SULFUR SUBUNIT"/>
    <property type="match status" value="1"/>
</dbReference>
<keyword evidence="3" id="KW-0560">Oxidoreductase</keyword>
<sequence length="376" mass="41769">MSGIVREKIKQFVLTVNGKEYERTDARADELLIDFLHEECELTGTKFSCGVGACGSCKVAVQVTKDAPMVPVLACYARLKSVVGMYVTTVEGLEAQGNLHPLQKAFLEEHSFQCGYSTPGFLMAARILMNDLERSPVYRDRLDDVILEAIGGHICRCTGYLRYIKAIRRVILATPGLVITGTTPTITSTPSVISFQISKQSTNDLLPETLVGRFDDPEGGVEFVGDFDWSACRRAWVKVSPSSIRTGVRVRDLNLGMFFFQPYQPNEEDLDSLRFELTSAREIDSRQPLAAAAWGVPVPVSFRGEMSFGAMRVPVQANLLARLLSRTHMRLTSQEPLAVDMRDLAFPIESFSSEFGLNLSFIVQINVDVIVPYEVH</sequence>
<dbReference type="SUPFAM" id="SSF54292">
    <property type="entry name" value="2Fe-2S ferredoxin-like"/>
    <property type="match status" value="1"/>
</dbReference>
<dbReference type="Gene3D" id="2.40.128.110">
    <property type="entry name" value="Lipid/polyisoprenoid-binding, YceI-like"/>
    <property type="match status" value="1"/>
</dbReference>
<reference evidence="7" key="1">
    <citation type="submission" date="2024-05" db="EMBL/GenBank/DDBJ databases">
        <title>Planctomycetes of the genus Singulisphaera possess chitinolytic capabilities.</title>
        <authorList>
            <person name="Ivanova A."/>
        </authorList>
    </citation>
    <scope>NUCLEOTIDE SEQUENCE</scope>
    <source>
        <strain evidence="7">Ch08T</strain>
    </source>
</reference>
<dbReference type="CDD" id="cd00207">
    <property type="entry name" value="fer2"/>
    <property type="match status" value="1"/>
</dbReference>
<dbReference type="GO" id="GO:0051537">
    <property type="term" value="F:2 iron, 2 sulfur cluster binding"/>
    <property type="evidence" value="ECO:0007669"/>
    <property type="project" value="UniProtKB-KW"/>
</dbReference>
<proteinExistence type="predicted"/>
<dbReference type="InterPro" id="IPR051452">
    <property type="entry name" value="Diverse_Oxidoreductases"/>
</dbReference>
<feature type="domain" description="2Fe-2S ferredoxin-type" evidence="6">
    <location>
        <begin position="10"/>
        <end position="93"/>
    </location>
</feature>
<name>A0AAU7CNP4_9BACT</name>
<evidence type="ECO:0000256" key="2">
    <source>
        <dbReference type="ARBA" id="ARBA00022723"/>
    </source>
</evidence>
<dbReference type="EMBL" id="CP155447">
    <property type="protein sequence ID" value="XBH06861.1"/>
    <property type="molecule type" value="Genomic_DNA"/>
</dbReference>
<dbReference type="GO" id="GO:0016491">
    <property type="term" value="F:oxidoreductase activity"/>
    <property type="evidence" value="ECO:0007669"/>
    <property type="project" value="UniProtKB-KW"/>
</dbReference>
<dbReference type="InterPro" id="IPR036761">
    <property type="entry name" value="TTHA0802/YceI-like_sf"/>
</dbReference>